<name>A0ABN8Z654_RANTA</name>
<gene>
    <name evidence="2" type="ORF">MRATA1EN1_LOCUS18344</name>
</gene>
<reference evidence="2" key="1">
    <citation type="submission" date="2023-04" db="EMBL/GenBank/DDBJ databases">
        <authorList>
            <consortium name="ELIXIR-Norway"/>
        </authorList>
    </citation>
    <scope>NUCLEOTIDE SEQUENCE [LARGE SCALE GENOMIC DNA]</scope>
</reference>
<evidence type="ECO:0000256" key="1">
    <source>
        <dbReference type="SAM" id="MobiDB-lite"/>
    </source>
</evidence>
<organism evidence="2 3">
    <name type="scientific">Rangifer tarandus platyrhynchus</name>
    <name type="common">Svalbard reindeer</name>
    <dbReference type="NCBI Taxonomy" id="3082113"/>
    <lineage>
        <taxon>Eukaryota</taxon>
        <taxon>Metazoa</taxon>
        <taxon>Chordata</taxon>
        <taxon>Craniata</taxon>
        <taxon>Vertebrata</taxon>
        <taxon>Euteleostomi</taxon>
        <taxon>Mammalia</taxon>
        <taxon>Eutheria</taxon>
        <taxon>Laurasiatheria</taxon>
        <taxon>Artiodactyla</taxon>
        <taxon>Ruminantia</taxon>
        <taxon>Pecora</taxon>
        <taxon>Cervidae</taxon>
        <taxon>Odocoileinae</taxon>
        <taxon>Rangifer</taxon>
    </lineage>
</organism>
<dbReference type="Proteomes" id="UP001176941">
    <property type="component" value="Chromosome 29"/>
</dbReference>
<keyword evidence="3" id="KW-1185">Reference proteome</keyword>
<feature type="region of interest" description="Disordered" evidence="1">
    <location>
        <begin position="1"/>
        <end position="27"/>
    </location>
</feature>
<accession>A0ABN8Z654</accession>
<evidence type="ECO:0000313" key="2">
    <source>
        <dbReference type="EMBL" id="CAI9169382.1"/>
    </source>
</evidence>
<protein>
    <submittedName>
        <fullName evidence="2">Uncharacterized protein</fullName>
    </submittedName>
</protein>
<proteinExistence type="predicted"/>
<feature type="compositionally biased region" description="Low complexity" evidence="1">
    <location>
        <begin position="12"/>
        <end position="22"/>
    </location>
</feature>
<dbReference type="EMBL" id="OX459965">
    <property type="protein sequence ID" value="CAI9169382.1"/>
    <property type="molecule type" value="Genomic_DNA"/>
</dbReference>
<sequence>METPVESGLQTSKPPKSSSMSSIQRSPNYPEYSLFEKEVTIFGSRWLWMWAILLSGGRDSLVPCSFVQVLLTKCPCDCALKSQGSFTHHIKSPWVTQRGNLIPHMSVSPTPLITFQVGACGFPLTPGL</sequence>
<evidence type="ECO:0000313" key="3">
    <source>
        <dbReference type="Proteomes" id="UP001176941"/>
    </source>
</evidence>